<comment type="caution">
    <text evidence="2">The sequence shown here is derived from an EMBL/GenBank/DDBJ whole genome shotgun (WGS) entry which is preliminary data.</text>
</comment>
<dbReference type="SUPFAM" id="SSF52540">
    <property type="entry name" value="P-loop containing nucleoside triphosphate hydrolases"/>
    <property type="match status" value="1"/>
</dbReference>
<reference evidence="2 3" key="1">
    <citation type="submission" date="2021-08" db="EMBL/GenBank/DDBJ databases">
        <title>Draft genome sequence of Spirulina subsalsa with high tolerance to salinity and hype-accumulation of phycocyanin.</title>
        <authorList>
            <person name="Pei H."/>
            <person name="Jiang L."/>
        </authorList>
    </citation>
    <scope>NUCLEOTIDE SEQUENCE [LARGE SCALE GENOMIC DNA]</scope>
    <source>
        <strain evidence="2 3">FACHB-351</strain>
    </source>
</reference>
<dbReference type="Pfam" id="PF13175">
    <property type="entry name" value="AAA_15"/>
    <property type="match status" value="1"/>
</dbReference>
<dbReference type="EMBL" id="JAIHOM010000147">
    <property type="protein sequence ID" value="MCW6038554.1"/>
    <property type="molecule type" value="Genomic_DNA"/>
</dbReference>
<feature type="domain" description="Endonuclease GajA/Old nuclease/RecF-like AAA" evidence="1">
    <location>
        <begin position="1"/>
        <end position="43"/>
    </location>
</feature>
<proteinExistence type="predicted"/>
<protein>
    <submittedName>
        <fullName evidence="2">AAA family ATPase</fullName>
    </submittedName>
</protein>
<dbReference type="RefSeq" id="WP_265266463.1">
    <property type="nucleotide sequence ID" value="NZ_JAIHOM010000147.1"/>
</dbReference>
<name>A0ABT3LAM1_9CYAN</name>
<dbReference type="Gene3D" id="3.40.50.300">
    <property type="entry name" value="P-loop containing nucleotide triphosphate hydrolases"/>
    <property type="match status" value="1"/>
</dbReference>
<organism evidence="2 3">
    <name type="scientific">Spirulina subsalsa FACHB-351</name>
    <dbReference type="NCBI Taxonomy" id="234711"/>
    <lineage>
        <taxon>Bacteria</taxon>
        <taxon>Bacillati</taxon>
        <taxon>Cyanobacteriota</taxon>
        <taxon>Cyanophyceae</taxon>
        <taxon>Spirulinales</taxon>
        <taxon>Spirulinaceae</taxon>
        <taxon>Spirulina</taxon>
    </lineage>
</organism>
<dbReference type="InterPro" id="IPR027417">
    <property type="entry name" value="P-loop_NTPase"/>
</dbReference>
<evidence type="ECO:0000313" key="2">
    <source>
        <dbReference type="EMBL" id="MCW6038554.1"/>
    </source>
</evidence>
<accession>A0ABT3LAM1</accession>
<evidence type="ECO:0000259" key="1">
    <source>
        <dbReference type="Pfam" id="PF13175"/>
    </source>
</evidence>
<dbReference type="InterPro" id="IPR041685">
    <property type="entry name" value="AAA_GajA/Old/RecF-like"/>
</dbReference>
<sequence>MIQNITIENFRCFQNTSVKEFKQVNLIGGKNNAGKTSLLEALLLYTFPHPHSIIELKQIRQ</sequence>
<gene>
    <name evidence="2" type="ORF">K4A83_20075</name>
</gene>
<evidence type="ECO:0000313" key="3">
    <source>
        <dbReference type="Proteomes" id="UP001526426"/>
    </source>
</evidence>
<keyword evidence="3" id="KW-1185">Reference proteome</keyword>
<dbReference type="Proteomes" id="UP001526426">
    <property type="component" value="Unassembled WGS sequence"/>
</dbReference>